<dbReference type="EMBL" id="VSSQ01056173">
    <property type="protein sequence ID" value="MPN10027.1"/>
    <property type="molecule type" value="Genomic_DNA"/>
</dbReference>
<proteinExistence type="predicted"/>
<reference evidence="1" key="1">
    <citation type="submission" date="2019-08" db="EMBL/GenBank/DDBJ databases">
        <authorList>
            <person name="Kucharzyk K."/>
            <person name="Murdoch R.W."/>
            <person name="Higgins S."/>
            <person name="Loffler F."/>
        </authorList>
    </citation>
    <scope>NUCLEOTIDE SEQUENCE</scope>
</reference>
<protein>
    <submittedName>
        <fullName evidence="1">Uncharacterized protein</fullName>
    </submittedName>
</protein>
<gene>
    <name evidence="1" type="ORF">SDC9_157320</name>
</gene>
<name>A0A645F747_9ZZZZ</name>
<sequence length="100" mass="11823">MANIYVNEKTGLIAKASDLSGIKELAEDLHFKILINDYRSFFYGIYRRHNTSTGQYEFRKVSKINDQKERVLVNEGYVKIKAAYSNEIPKEFLWQRQNEK</sequence>
<evidence type="ECO:0000313" key="1">
    <source>
        <dbReference type="EMBL" id="MPN10027.1"/>
    </source>
</evidence>
<accession>A0A645F747</accession>
<organism evidence="1">
    <name type="scientific">bioreactor metagenome</name>
    <dbReference type="NCBI Taxonomy" id="1076179"/>
    <lineage>
        <taxon>unclassified sequences</taxon>
        <taxon>metagenomes</taxon>
        <taxon>ecological metagenomes</taxon>
    </lineage>
</organism>
<dbReference type="AlphaFoldDB" id="A0A645F747"/>
<comment type="caution">
    <text evidence="1">The sequence shown here is derived from an EMBL/GenBank/DDBJ whole genome shotgun (WGS) entry which is preliminary data.</text>
</comment>